<keyword evidence="1" id="KW-1133">Transmembrane helix</keyword>
<dbReference type="AlphaFoldDB" id="A0A4R5Y5B3"/>
<name>A0A4R5Y5B3_9MICC</name>
<proteinExistence type="predicted"/>
<accession>A0A4R5Y5B3</accession>
<evidence type="ECO:0008006" key="4">
    <source>
        <dbReference type="Google" id="ProtNLM"/>
    </source>
</evidence>
<feature type="transmembrane region" description="Helical" evidence="1">
    <location>
        <begin position="14"/>
        <end position="33"/>
    </location>
</feature>
<sequence>MPEPADLLGPILELMSWVGFVPGIPLIITGWVITKCRCPWTSTTAEVFEAGGFKGFRWSDGANTPHLSLHTAEQTRGLEPGTEIILHYDACHPARWSLGEPRHDNPVLIVGWILTAVGILCTLAGFILLMF</sequence>
<dbReference type="EMBL" id="SMZQ01000003">
    <property type="protein sequence ID" value="TDL38876.1"/>
    <property type="molecule type" value="Genomic_DNA"/>
</dbReference>
<evidence type="ECO:0000313" key="3">
    <source>
        <dbReference type="Proteomes" id="UP000294621"/>
    </source>
</evidence>
<gene>
    <name evidence="2" type="ORF">E2R57_08055</name>
</gene>
<keyword evidence="1" id="KW-0812">Transmembrane</keyword>
<dbReference type="OrthoDB" id="5125638at2"/>
<organism evidence="2 3">
    <name type="scientific">Arthrobacter nitrophenolicus</name>
    <dbReference type="NCBI Taxonomy" id="683150"/>
    <lineage>
        <taxon>Bacteria</taxon>
        <taxon>Bacillati</taxon>
        <taxon>Actinomycetota</taxon>
        <taxon>Actinomycetes</taxon>
        <taxon>Micrococcales</taxon>
        <taxon>Micrococcaceae</taxon>
        <taxon>Arthrobacter</taxon>
    </lineage>
</organism>
<dbReference type="RefSeq" id="WP_133347997.1">
    <property type="nucleotide sequence ID" value="NZ_SMZQ01000003.1"/>
</dbReference>
<dbReference type="Proteomes" id="UP000294621">
    <property type="component" value="Unassembled WGS sequence"/>
</dbReference>
<evidence type="ECO:0000313" key="2">
    <source>
        <dbReference type="EMBL" id="TDL38876.1"/>
    </source>
</evidence>
<keyword evidence="1" id="KW-0472">Membrane</keyword>
<comment type="caution">
    <text evidence="2">The sequence shown here is derived from an EMBL/GenBank/DDBJ whole genome shotgun (WGS) entry which is preliminary data.</text>
</comment>
<protein>
    <recommendedName>
        <fullName evidence="4">DUF3592 domain-containing protein</fullName>
    </recommendedName>
</protein>
<feature type="transmembrane region" description="Helical" evidence="1">
    <location>
        <begin position="107"/>
        <end position="130"/>
    </location>
</feature>
<reference evidence="2 3" key="1">
    <citation type="submission" date="2019-03" db="EMBL/GenBank/DDBJ databases">
        <title>Genome Sequencing and Assembly of Various Microbes Isolated from Partially Reclaimed Soil and Acid Mine Drainage (AMD) Site.</title>
        <authorList>
            <person name="Steinbock B."/>
            <person name="Bechtold R."/>
            <person name="Sevigny J.L."/>
            <person name="Thomas D."/>
            <person name="Cuthill L.R."/>
            <person name="Aveiro Johannsen E.J."/>
            <person name="Thomas K."/>
            <person name="Ghosh A."/>
        </authorList>
    </citation>
    <scope>NUCLEOTIDE SEQUENCE [LARGE SCALE GENOMIC DNA]</scope>
    <source>
        <strain evidence="2 3">S-A1</strain>
    </source>
</reference>
<evidence type="ECO:0000256" key="1">
    <source>
        <dbReference type="SAM" id="Phobius"/>
    </source>
</evidence>